<comment type="caution">
    <text evidence="2">The sequence shown here is derived from an EMBL/GenBank/DDBJ whole genome shotgun (WGS) entry which is preliminary data.</text>
</comment>
<accession>J9GU59</accession>
<keyword evidence="1" id="KW-0472">Membrane</keyword>
<keyword evidence="1" id="KW-0812">Transmembrane</keyword>
<sequence length="204" mass="23162">MRKDDILQLLIVYIYSRDGSNEFERNHVGSRSLDNDTVCSIIFQIIVHAVGRIIINNRQSFINFKGEKYIVINLGTVSVAQSYGIFLILDFDSTLLHIHLQLVRNNLKEIANVSYLLSLCTSHHTIRIVGSFSLIVINCGMLFLLYGHLRKGGQLGKSISTCFFSQEIRTEVYTNRNIGEIGIKLNGRIVSLDTHLFIFQKIGK</sequence>
<feature type="transmembrane region" description="Helical" evidence="1">
    <location>
        <begin position="69"/>
        <end position="89"/>
    </location>
</feature>
<name>J9GU59_9ZZZZ</name>
<dbReference type="EMBL" id="AMCI01001200">
    <property type="protein sequence ID" value="EJX06318.1"/>
    <property type="molecule type" value="Genomic_DNA"/>
</dbReference>
<feature type="transmembrane region" description="Helical" evidence="1">
    <location>
        <begin position="126"/>
        <end position="147"/>
    </location>
</feature>
<reference evidence="2" key="1">
    <citation type="journal article" date="2012" name="PLoS ONE">
        <title>Gene sets for utilization of primary and secondary nutrition supplies in the distal gut of endangered iberian lynx.</title>
        <authorList>
            <person name="Alcaide M."/>
            <person name="Messina E."/>
            <person name="Richter M."/>
            <person name="Bargiela R."/>
            <person name="Peplies J."/>
            <person name="Huws S.A."/>
            <person name="Newbold C.J."/>
            <person name="Golyshin P.N."/>
            <person name="Simon M.A."/>
            <person name="Lopez G."/>
            <person name="Yakimov M.M."/>
            <person name="Ferrer M."/>
        </authorList>
    </citation>
    <scope>NUCLEOTIDE SEQUENCE</scope>
</reference>
<evidence type="ECO:0000313" key="2">
    <source>
        <dbReference type="EMBL" id="EJX06318.1"/>
    </source>
</evidence>
<keyword evidence="1" id="KW-1133">Transmembrane helix</keyword>
<protein>
    <submittedName>
        <fullName evidence="2">Membrane protein</fullName>
    </submittedName>
</protein>
<gene>
    <name evidence="2" type="ORF">EVA_05572</name>
</gene>
<proteinExistence type="predicted"/>
<dbReference type="AlphaFoldDB" id="J9GU59"/>
<evidence type="ECO:0000256" key="1">
    <source>
        <dbReference type="SAM" id="Phobius"/>
    </source>
</evidence>
<organism evidence="2">
    <name type="scientific">gut metagenome</name>
    <dbReference type="NCBI Taxonomy" id="749906"/>
    <lineage>
        <taxon>unclassified sequences</taxon>
        <taxon>metagenomes</taxon>
        <taxon>organismal metagenomes</taxon>
    </lineage>
</organism>